<accession>A0A8R7RE76</accession>
<sequence>SSLDPDEEAVLHVEYDGELRLHDVPGHHLHGEVPRHGRHRHLHLHQHHLLPEARPGARVEGHELVGRHVPQLPVLGDPPLRPELPAVGAPHPLHPPHGVVEHQDLVPGPHLVTARQHVVGGHRLCLHRQRRVEAEALAHRRVQVQQVLQLPRLEGHHAVGSDGSPGSYGGQLLQELFLYPRVRGDEVGEPREGGAGGVAARNQEVHGHVPDVRVRVGVARYLLVADERGQQVGRRLVGALLAVGGSPASNGGRHGFVSRTARGRLMPDVQPPHHLPARHRHDVPDEDGAQNVVHGAREGHVRQADGQAPGVDAEDEVACRVKGPTREHVLQVARRVGVGGVGEEREHALLHLVEAGLRHKGAVPRGGHEHLGLRPLAPPALAVGVEDAAAEDVEHLGEHVALGVVLEVGGEDVADVGRVAGDEVAE</sequence>
<name>A0A8R7RE76_TRIUA</name>
<reference evidence="1" key="2">
    <citation type="submission" date="2022-06" db="UniProtKB">
        <authorList>
            <consortium name="EnsemblPlants"/>
        </authorList>
    </citation>
    <scope>IDENTIFICATION</scope>
</reference>
<dbReference type="Gramene" id="TuG1812S0002844300.01.T01">
    <property type="protein sequence ID" value="TuG1812S0002844300.01.T01.s_cds43314"/>
    <property type="gene ID" value="TuG1812S0002844300.01"/>
</dbReference>
<dbReference type="AlphaFoldDB" id="A0A8R7RE76"/>
<keyword evidence="2" id="KW-1185">Reference proteome</keyword>
<proteinExistence type="predicted"/>
<organism evidence="1 2">
    <name type="scientific">Triticum urartu</name>
    <name type="common">Red wild einkorn</name>
    <name type="synonym">Crithodium urartu</name>
    <dbReference type="NCBI Taxonomy" id="4572"/>
    <lineage>
        <taxon>Eukaryota</taxon>
        <taxon>Viridiplantae</taxon>
        <taxon>Streptophyta</taxon>
        <taxon>Embryophyta</taxon>
        <taxon>Tracheophyta</taxon>
        <taxon>Spermatophyta</taxon>
        <taxon>Magnoliopsida</taxon>
        <taxon>Liliopsida</taxon>
        <taxon>Poales</taxon>
        <taxon>Poaceae</taxon>
        <taxon>BOP clade</taxon>
        <taxon>Pooideae</taxon>
        <taxon>Triticodae</taxon>
        <taxon>Triticeae</taxon>
        <taxon>Triticinae</taxon>
        <taxon>Triticum</taxon>
    </lineage>
</organism>
<evidence type="ECO:0000313" key="2">
    <source>
        <dbReference type="Proteomes" id="UP000015106"/>
    </source>
</evidence>
<evidence type="ECO:0000313" key="1">
    <source>
        <dbReference type="EnsemblPlants" id="TuG1812S0002844300.01.T01.s_cds43314"/>
    </source>
</evidence>
<dbReference type="Proteomes" id="UP000015106">
    <property type="component" value="Unassembled WGS sequence"/>
</dbReference>
<protein>
    <submittedName>
        <fullName evidence="1">Uncharacterized protein</fullName>
    </submittedName>
</protein>
<reference evidence="2" key="1">
    <citation type="journal article" date="2013" name="Nature">
        <title>Draft genome of the wheat A-genome progenitor Triticum urartu.</title>
        <authorList>
            <person name="Ling H.Q."/>
            <person name="Zhao S."/>
            <person name="Liu D."/>
            <person name="Wang J."/>
            <person name="Sun H."/>
            <person name="Zhang C."/>
            <person name="Fan H."/>
            <person name="Li D."/>
            <person name="Dong L."/>
            <person name="Tao Y."/>
            <person name="Gao C."/>
            <person name="Wu H."/>
            <person name="Li Y."/>
            <person name="Cui Y."/>
            <person name="Guo X."/>
            <person name="Zheng S."/>
            <person name="Wang B."/>
            <person name="Yu K."/>
            <person name="Liang Q."/>
            <person name="Yang W."/>
            <person name="Lou X."/>
            <person name="Chen J."/>
            <person name="Feng M."/>
            <person name="Jian J."/>
            <person name="Zhang X."/>
            <person name="Luo G."/>
            <person name="Jiang Y."/>
            <person name="Liu J."/>
            <person name="Wang Z."/>
            <person name="Sha Y."/>
            <person name="Zhang B."/>
            <person name="Wu H."/>
            <person name="Tang D."/>
            <person name="Shen Q."/>
            <person name="Xue P."/>
            <person name="Zou S."/>
            <person name="Wang X."/>
            <person name="Liu X."/>
            <person name="Wang F."/>
            <person name="Yang Y."/>
            <person name="An X."/>
            <person name="Dong Z."/>
            <person name="Zhang K."/>
            <person name="Zhang X."/>
            <person name="Luo M.C."/>
            <person name="Dvorak J."/>
            <person name="Tong Y."/>
            <person name="Wang J."/>
            <person name="Yang H."/>
            <person name="Li Z."/>
            <person name="Wang D."/>
            <person name="Zhang A."/>
            <person name="Wang J."/>
        </authorList>
    </citation>
    <scope>NUCLEOTIDE SEQUENCE</scope>
    <source>
        <strain evidence="2">cv. G1812</strain>
    </source>
</reference>
<dbReference type="EnsemblPlants" id="TuG1812S0002844300.01.T01">
    <property type="protein sequence ID" value="TuG1812S0002844300.01.T01.s_cds43314"/>
    <property type="gene ID" value="TuG1812S0002844300.01"/>
</dbReference>